<evidence type="ECO:0000313" key="4">
    <source>
        <dbReference type="Proteomes" id="UP000422108"/>
    </source>
</evidence>
<gene>
    <name evidence="3" type="ORF">DSCOOX_08300</name>
</gene>
<evidence type="ECO:0000256" key="1">
    <source>
        <dbReference type="SAM" id="MobiDB-lite"/>
    </source>
</evidence>
<sequence length="315" mass="35751">MNLKEIFKTSFDMFLKWPKVILVKAIVELRDKYLQAQDRINQLEKENAQLKRELEQEKIKNTNKEVNKPSSKQAEWEKGSEAGKDKGKKKPRGRKRKPRKGAGNRPKNKTPNREETATVDKCDLCGKDLSGQAPLESTNERIVEDIVAPPEETIVTLVTQQKKYCADCQAVITAKLDLALPGADIGLNATVLICYLWVALCLPYPKIKEYLKTFYKLSVSTSGLSRHVIKVARIMHNVHDEILNGIKHGTILHADETGWRVRGKNWWLWVFGTPDTAYFTVDKTRGVKSCPPSARGNILRSPGGRWLGRIFILDM</sequence>
<name>A0A5K8A647_9BACT</name>
<feature type="domain" description="Transposase IS66 central" evidence="2">
    <location>
        <begin position="193"/>
        <end position="287"/>
    </location>
</feature>
<accession>A0A5K8A647</accession>
<dbReference type="AlphaFoldDB" id="A0A5K8A647"/>
<dbReference type="PANTHER" id="PTHR33678:SF1">
    <property type="entry name" value="BLL1576 PROTEIN"/>
    <property type="match status" value="1"/>
</dbReference>
<dbReference type="PANTHER" id="PTHR33678">
    <property type="entry name" value="BLL1576 PROTEIN"/>
    <property type="match status" value="1"/>
</dbReference>
<evidence type="ECO:0000259" key="2">
    <source>
        <dbReference type="Pfam" id="PF03050"/>
    </source>
</evidence>
<protein>
    <recommendedName>
        <fullName evidence="2">Transposase IS66 central domain-containing protein</fullName>
    </recommendedName>
</protein>
<proteinExistence type="predicted"/>
<dbReference type="Pfam" id="PF03050">
    <property type="entry name" value="DDE_Tnp_IS66"/>
    <property type="match status" value="1"/>
</dbReference>
<dbReference type="Proteomes" id="UP000422108">
    <property type="component" value="Chromosome"/>
</dbReference>
<dbReference type="InterPro" id="IPR004291">
    <property type="entry name" value="Transposase_IS66_central"/>
</dbReference>
<dbReference type="EMBL" id="AP021879">
    <property type="protein sequence ID" value="BBO87650.1"/>
    <property type="molecule type" value="Genomic_DNA"/>
</dbReference>
<feature type="compositionally biased region" description="Basic and acidic residues" evidence="1">
    <location>
        <begin position="74"/>
        <end position="85"/>
    </location>
</feature>
<feature type="compositionally biased region" description="Basic residues" evidence="1">
    <location>
        <begin position="86"/>
        <end position="110"/>
    </location>
</feature>
<feature type="region of interest" description="Disordered" evidence="1">
    <location>
        <begin position="54"/>
        <end position="117"/>
    </location>
</feature>
<organism evidence="3 4">
    <name type="scientific">Desulfosarcina ovata subsp. ovata</name>
    <dbReference type="NCBI Taxonomy" id="2752305"/>
    <lineage>
        <taxon>Bacteria</taxon>
        <taxon>Pseudomonadati</taxon>
        <taxon>Thermodesulfobacteriota</taxon>
        <taxon>Desulfobacteria</taxon>
        <taxon>Desulfobacterales</taxon>
        <taxon>Desulfosarcinaceae</taxon>
        <taxon>Desulfosarcina</taxon>
    </lineage>
</organism>
<dbReference type="RefSeq" id="WP_155309075.1">
    <property type="nucleotide sequence ID" value="NZ_AP021879.1"/>
</dbReference>
<reference evidence="3 4" key="1">
    <citation type="submission" date="2019-11" db="EMBL/GenBank/DDBJ databases">
        <title>Comparative genomics of hydrocarbon-degrading Desulfosarcina strains.</title>
        <authorList>
            <person name="Watanabe M."/>
            <person name="Kojima H."/>
            <person name="Fukui M."/>
        </authorList>
    </citation>
    <scope>NUCLEOTIDE SEQUENCE [LARGE SCALE GENOMIC DNA]</scope>
    <source>
        <strain evidence="4">oXyS1</strain>
    </source>
</reference>
<feature type="compositionally biased region" description="Basic and acidic residues" evidence="1">
    <location>
        <begin position="54"/>
        <end position="67"/>
    </location>
</feature>
<keyword evidence="4" id="KW-1185">Reference proteome</keyword>
<evidence type="ECO:0000313" key="3">
    <source>
        <dbReference type="EMBL" id="BBO87650.1"/>
    </source>
</evidence>
<dbReference type="InterPro" id="IPR052344">
    <property type="entry name" value="Transposase-related"/>
</dbReference>